<organism evidence="13 14">
    <name type="scientific">Cephalotrichum gorgonifer</name>
    <dbReference type="NCBI Taxonomy" id="2041049"/>
    <lineage>
        <taxon>Eukaryota</taxon>
        <taxon>Fungi</taxon>
        <taxon>Dikarya</taxon>
        <taxon>Ascomycota</taxon>
        <taxon>Pezizomycotina</taxon>
        <taxon>Sordariomycetes</taxon>
        <taxon>Hypocreomycetidae</taxon>
        <taxon>Microascales</taxon>
        <taxon>Microascaceae</taxon>
        <taxon>Cephalotrichum</taxon>
    </lineage>
</organism>
<comment type="cofactor">
    <cofactor evidence="1">
        <name>Cu cation</name>
        <dbReference type="ChEBI" id="CHEBI:23378"/>
    </cofactor>
</comment>
<comment type="similarity">
    <text evidence="2 9">Belongs to the copper/topaquinone oxidase family.</text>
</comment>
<evidence type="ECO:0000256" key="3">
    <source>
        <dbReference type="ARBA" id="ARBA00022723"/>
    </source>
</evidence>
<evidence type="ECO:0000256" key="8">
    <source>
        <dbReference type="PIRSR" id="PIRSR600269-51"/>
    </source>
</evidence>
<evidence type="ECO:0000256" key="5">
    <source>
        <dbReference type="ARBA" id="ARBA00023002"/>
    </source>
</evidence>
<evidence type="ECO:0000259" key="11">
    <source>
        <dbReference type="Pfam" id="PF01179"/>
    </source>
</evidence>
<dbReference type="InterPro" id="IPR015798">
    <property type="entry name" value="Cu_amine_oxidase_C"/>
</dbReference>
<comment type="cofactor">
    <cofactor evidence="9">
        <name>Cu cation</name>
        <dbReference type="ChEBI" id="CHEBI:23378"/>
    </cofactor>
    <text evidence="9">Contains 1 topaquinone per subunit.</text>
</comment>
<feature type="signal peptide" evidence="10">
    <location>
        <begin position="1"/>
        <end position="20"/>
    </location>
</feature>
<dbReference type="Pfam" id="PF09248">
    <property type="entry name" value="DUF1965"/>
    <property type="match status" value="1"/>
</dbReference>
<comment type="PTM">
    <text evidence="8 9">Topaquinone (TPQ) is generated by copper-dependent autoxidation of a specific tyrosyl residue.</text>
</comment>
<feature type="domain" description="DUF1965" evidence="12">
    <location>
        <begin position="270"/>
        <end position="329"/>
    </location>
</feature>
<feature type="domain" description="Copper amine oxidase catalytic" evidence="11">
    <location>
        <begin position="349"/>
        <end position="756"/>
    </location>
</feature>
<evidence type="ECO:0000256" key="6">
    <source>
        <dbReference type="ARBA" id="ARBA00023008"/>
    </source>
</evidence>
<dbReference type="InterPro" id="IPR015328">
    <property type="entry name" value="DUF1965"/>
</dbReference>
<keyword evidence="14" id="KW-1185">Reference proteome</keyword>
<dbReference type="SUPFAM" id="SSF54416">
    <property type="entry name" value="Amine oxidase N-terminal region"/>
    <property type="match status" value="2"/>
</dbReference>
<dbReference type="PANTHER" id="PTHR10638">
    <property type="entry name" value="COPPER AMINE OXIDASE"/>
    <property type="match status" value="1"/>
</dbReference>
<dbReference type="GO" id="GO:0009308">
    <property type="term" value="P:amine metabolic process"/>
    <property type="evidence" value="ECO:0007669"/>
    <property type="project" value="UniProtKB-UniRule"/>
</dbReference>
<feature type="chain" id="PRO_5042297951" description="Amine oxidase" evidence="10">
    <location>
        <begin position="21"/>
        <end position="805"/>
    </location>
</feature>
<dbReference type="GO" id="GO:0005886">
    <property type="term" value="C:plasma membrane"/>
    <property type="evidence" value="ECO:0007669"/>
    <property type="project" value="TreeGrafter"/>
</dbReference>
<evidence type="ECO:0000259" key="12">
    <source>
        <dbReference type="Pfam" id="PF09248"/>
    </source>
</evidence>
<feature type="active site" description="Schiff-base intermediate with substrate; via topaquinone" evidence="7">
    <location>
        <position position="511"/>
    </location>
</feature>
<dbReference type="Gene3D" id="2.70.98.20">
    <property type="entry name" value="Copper amine oxidase, catalytic domain"/>
    <property type="match status" value="1"/>
</dbReference>
<reference evidence="13" key="1">
    <citation type="submission" date="2018-03" db="EMBL/GenBank/DDBJ databases">
        <authorList>
            <person name="Guldener U."/>
        </authorList>
    </citation>
    <scope>NUCLEOTIDE SEQUENCE</scope>
</reference>
<evidence type="ECO:0000256" key="2">
    <source>
        <dbReference type="ARBA" id="ARBA00007983"/>
    </source>
</evidence>
<evidence type="ECO:0000256" key="4">
    <source>
        <dbReference type="ARBA" id="ARBA00022772"/>
    </source>
</evidence>
<evidence type="ECO:0000256" key="7">
    <source>
        <dbReference type="PIRSR" id="PIRSR600269-50"/>
    </source>
</evidence>
<gene>
    <name evidence="13" type="ORF">DNG_02461</name>
</gene>
<proteinExistence type="inferred from homology"/>
<dbReference type="InterPro" id="IPR036460">
    <property type="entry name" value="Cu_amine_oxidase_C_sf"/>
</dbReference>
<dbReference type="Proteomes" id="UP001187682">
    <property type="component" value="Unassembled WGS sequence"/>
</dbReference>
<evidence type="ECO:0000256" key="1">
    <source>
        <dbReference type="ARBA" id="ARBA00001935"/>
    </source>
</evidence>
<dbReference type="GO" id="GO:0005507">
    <property type="term" value="F:copper ion binding"/>
    <property type="evidence" value="ECO:0007669"/>
    <property type="project" value="InterPro"/>
</dbReference>
<dbReference type="GO" id="GO:0048038">
    <property type="term" value="F:quinone binding"/>
    <property type="evidence" value="ECO:0007669"/>
    <property type="project" value="InterPro"/>
</dbReference>
<dbReference type="SUPFAM" id="SSF49998">
    <property type="entry name" value="Amine oxidase catalytic domain"/>
    <property type="match status" value="1"/>
</dbReference>
<evidence type="ECO:0000313" key="14">
    <source>
        <dbReference type="Proteomes" id="UP001187682"/>
    </source>
</evidence>
<keyword evidence="5 9" id="KW-0560">Oxidoreductase</keyword>
<evidence type="ECO:0000256" key="9">
    <source>
        <dbReference type="RuleBase" id="RU000672"/>
    </source>
</evidence>
<feature type="modified residue" description="2',4',5'-topaquinone" evidence="8">
    <location>
        <position position="511"/>
    </location>
</feature>
<dbReference type="PRINTS" id="PR00766">
    <property type="entry name" value="CUDAOXIDASE"/>
</dbReference>
<evidence type="ECO:0000256" key="10">
    <source>
        <dbReference type="SAM" id="SignalP"/>
    </source>
</evidence>
<keyword evidence="10" id="KW-0732">Signal</keyword>
<feature type="active site" description="Proton acceptor" evidence="7">
    <location>
        <position position="423"/>
    </location>
</feature>
<dbReference type="GO" id="GO:0008131">
    <property type="term" value="F:primary methylamine oxidase activity"/>
    <property type="evidence" value="ECO:0007669"/>
    <property type="project" value="InterPro"/>
</dbReference>
<evidence type="ECO:0000313" key="13">
    <source>
        <dbReference type="EMBL" id="SPN99609.1"/>
    </source>
</evidence>
<dbReference type="EMBL" id="ONZQ02000003">
    <property type="protein sequence ID" value="SPN99609.1"/>
    <property type="molecule type" value="Genomic_DNA"/>
</dbReference>
<keyword evidence="4 7" id="KW-0801">TPQ</keyword>
<accession>A0AAE8MTA7</accession>
<dbReference type="EC" id="1.4.3.-" evidence="9"/>
<comment type="caution">
    <text evidence="13">The sequence shown here is derived from an EMBL/GenBank/DDBJ whole genome shotgun (WGS) entry which is preliminary data.</text>
</comment>
<protein>
    <recommendedName>
        <fullName evidence="9">Amine oxidase</fullName>
        <ecNumber evidence="9">1.4.3.-</ecNumber>
    </recommendedName>
</protein>
<keyword evidence="3 9" id="KW-0479">Metal-binding</keyword>
<dbReference type="Gene3D" id="3.10.450.40">
    <property type="match status" value="2"/>
</dbReference>
<dbReference type="PANTHER" id="PTHR10638:SF20">
    <property type="entry name" value="AMINE OXIDASE"/>
    <property type="match status" value="1"/>
</dbReference>
<name>A0AAE8MTA7_9PEZI</name>
<keyword evidence="6 9" id="KW-0186">Copper</keyword>
<dbReference type="Pfam" id="PF01179">
    <property type="entry name" value="Cu_amine_oxid"/>
    <property type="match status" value="1"/>
</dbReference>
<dbReference type="AlphaFoldDB" id="A0AAE8MTA7"/>
<sequence>MSLTRLVVALAAMAATHVIAAPSNGFDSPDVFGSMHKPRSCGKGKGHGKGPGKGHGKDCDHFQTCDNYGDTPTTTAPKENVWGPITPADNVAVWNLLHADESLNLTDPSKAVLTDNYVFWIDTLHTNKSDVLPYLQGTVEEPPRKYARAIIFRGGIEEPDSKEFMIGPLPVGPETTIEPLDYIFNAGRGGVVPFNGRVFDSVRAAATEPLIVSVMEELADITEKLIGGVFYGEQDNRTTLAITPDSPMSFNGTDSYRTIMFRYPGIATYLTPLDFYLMLDCPGTDPSAYKLKGLATNSRYFTSIAELRAAWDAGELKEDYQQVRNPDWVLMNHRPEMGKRDLDDRFAPQSLEVGGKRYRVDKEQQYVEYMGWSFYLAFSRPLGLTLYDIKFKNESVIYELSLQEAAAQYTGRNPKAAATMYHDTHFSLGVDVATLVEGFECPYGATFLPVIFYTANTTVTHPNGICIFESDIGIPISRHRNGVVNEYGFDNLATVKGSALTVRSIATIGNYDYMFDYQFHLEGSLEVSVRASGYLMSSFYYPADKGKYGPRVQVATQGALHDHIITYKADFDVAGTKNSLEVSEIVLVNQTQPWFPGFGTFEQMELDISTMEKEQQFNWGENGSKMYCIVNENERNAWGEKRGYRIIPGKSNVHLSAKNSPFSLRQMPFAKSHLAVTVQHDNEPYANSVQNSELPSTPQHDFLKFFDGESVEDEDIVLWFNLGMHHFTRSEDVPVTLFTDAVSSIMFSPQNFFDRAQDGDLLNRRYVVPNEETGELDFEAYGVEAPTCKLQFPEPVLGIEKYIIE</sequence>
<dbReference type="InterPro" id="IPR000269">
    <property type="entry name" value="Cu_amine_oxidase"/>
</dbReference>
<dbReference type="InterPro" id="IPR016182">
    <property type="entry name" value="Cu_amine_oxidase_N-reg"/>
</dbReference>